<dbReference type="GeneID" id="37196381"/>
<feature type="region of interest" description="Disordered" evidence="6">
    <location>
        <begin position="1"/>
        <end position="54"/>
    </location>
</feature>
<sequence>MQEVMIVDDSASEASSVTLGDEPDDEWLHSEYEQESLPTSPDIPDHQPSVEEEGREVIDLTTGEGFCDGDYLTDEAYERLLRNWNKREERSSAAQVPVRTRPEKRRLPEVCMNEIVYREGQSVELHDGTFLRIEVILADRSGDIFFCGRRLLKTTNHKGTYIPRWRNELVWITNEMADIPFDLVKTFVGITFTNHCHLSQDDRKKARPFDLFCRLKEHIGGKNPSSVEYLTPEEADEGFKYDPQMLRYAWRGQTSLFGAFEQTGVVEIDDDETVLAQNDAVRAMKRRRQYTFGDAFCGAGGVSCGARAAGLRPKWACDKSPHAAETYQLNYSNADVWNLDIFDFLEANSDPKVDIIHGSPPCQTFSPAKTIECATDDANSACVFSCSNLIQKAKPRVLTMEETSGLIERHSETSNRVVLDFIELGYGTRWGILNCVNYGVPQMRRRSVIIASGPGETLPPFPKPTHGLPGSGLPLFITIDQTISRIPLEAANHNVDRASAGGIWRAPFDADQQARTITCGGGENNYHPSGERGYTNREYACLQTFPVRYQFGQKEVRKQIGNAVPPKLAEALYKEIIRSLHQTDEKELGRRRGWITDVGR</sequence>
<dbReference type="VEuPathDB" id="FungiDB:BO97DRAFT_354292"/>
<evidence type="ECO:0000256" key="2">
    <source>
        <dbReference type="ARBA" id="ARBA00022603"/>
    </source>
</evidence>
<dbReference type="EC" id="2.1.1.37" evidence="1"/>
<dbReference type="Gene3D" id="3.40.50.150">
    <property type="entry name" value="Vaccinia Virus protein VP39"/>
    <property type="match status" value="1"/>
</dbReference>
<dbReference type="InterPro" id="IPR031303">
    <property type="entry name" value="C5_meth_CS"/>
</dbReference>
<dbReference type="GO" id="GO:0032259">
    <property type="term" value="P:methylation"/>
    <property type="evidence" value="ECO:0007669"/>
    <property type="project" value="UniProtKB-KW"/>
</dbReference>
<dbReference type="PROSITE" id="PS00094">
    <property type="entry name" value="C5_MTASE_1"/>
    <property type="match status" value="1"/>
</dbReference>
<keyword evidence="8" id="KW-1185">Reference proteome</keyword>
<dbReference type="InterPro" id="IPR001525">
    <property type="entry name" value="C5_MeTfrase"/>
</dbReference>
<dbReference type="Proteomes" id="UP000248961">
    <property type="component" value="Unassembled WGS sequence"/>
</dbReference>
<dbReference type="GO" id="GO:0003886">
    <property type="term" value="F:DNA (cytosine-5-)-methyltransferase activity"/>
    <property type="evidence" value="ECO:0007669"/>
    <property type="project" value="UniProtKB-EC"/>
</dbReference>
<dbReference type="PROSITE" id="PS51679">
    <property type="entry name" value="SAM_MT_C5"/>
    <property type="match status" value="1"/>
</dbReference>
<protein>
    <recommendedName>
        <fullName evidence="1">DNA (cytosine-5-)-methyltransferase</fullName>
        <ecNumber evidence="1">2.1.1.37</ecNumber>
    </recommendedName>
</protein>
<comment type="similarity">
    <text evidence="5">Belongs to the class I-like SAM-binding methyltransferase superfamily. C5-methyltransferase family.</text>
</comment>
<name>A0A395HLQ8_ASPHC</name>
<dbReference type="OrthoDB" id="414133at2759"/>
<evidence type="ECO:0000313" key="7">
    <source>
        <dbReference type="EMBL" id="RAL08363.1"/>
    </source>
</evidence>
<keyword evidence="2 5" id="KW-0489">Methyltransferase</keyword>
<dbReference type="InterPro" id="IPR050390">
    <property type="entry name" value="C5-Methyltransferase"/>
</dbReference>
<gene>
    <name evidence="7" type="ORF">BO97DRAFT_354292</name>
</gene>
<evidence type="ECO:0000256" key="6">
    <source>
        <dbReference type="SAM" id="MobiDB-lite"/>
    </source>
</evidence>
<evidence type="ECO:0000313" key="8">
    <source>
        <dbReference type="Proteomes" id="UP000248961"/>
    </source>
</evidence>
<dbReference type="GO" id="GO:0005634">
    <property type="term" value="C:nucleus"/>
    <property type="evidence" value="ECO:0007669"/>
    <property type="project" value="TreeGrafter"/>
</dbReference>
<evidence type="ECO:0000256" key="5">
    <source>
        <dbReference type="PROSITE-ProRule" id="PRU01016"/>
    </source>
</evidence>
<dbReference type="PANTHER" id="PTHR10629:SF52">
    <property type="entry name" value="DNA (CYTOSINE-5)-METHYLTRANSFERASE 1"/>
    <property type="match status" value="1"/>
</dbReference>
<keyword evidence="4 5" id="KW-0949">S-adenosyl-L-methionine</keyword>
<dbReference type="PRINTS" id="PR00105">
    <property type="entry name" value="C5METTRFRASE"/>
</dbReference>
<dbReference type="PANTHER" id="PTHR10629">
    <property type="entry name" value="CYTOSINE-SPECIFIC METHYLTRANSFERASE"/>
    <property type="match status" value="1"/>
</dbReference>
<dbReference type="PROSITE" id="PS00095">
    <property type="entry name" value="C5_MTASE_2"/>
    <property type="match status" value="1"/>
</dbReference>
<proteinExistence type="inferred from homology"/>
<dbReference type="AlphaFoldDB" id="A0A395HLQ8"/>
<dbReference type="Gene3D" id="3.90.120.10">
    <property type="entry name" value="DNA Methylase, subunit A, domain 2"/>
    <property type="match status" value="1"/>
</dbReference>
<dbReference type="SUPFAM" id="SSF53335">
    <property type="entry name" value="S-adenosyl-L-methionine-dependent methyltransferases"/>
    <property type="match status" value="1"/>
</dbReference>
<evidence type="ECO:0000256" key="3">
    <source>
        <dbReference type="ARBA" id="ARBA00022679"/>
    </source>
</evidence>
<dbReference type="InterPro" id="IPR029063">
    <property type="entry name" value="SAM-dependent_MTases_sf"/>
</dbReference>
<evidence type="ECO:0000256" key="4">
    <source>
        <dbReference type="ARBA" id="ARBA00022691"/>
    </source>
</evidence>
<reference evidence="7 8" key="1">
    <citation type="submission" date="2018-02" db="EMBL/GenBank/DDBJ databases">
        <title>The genomes of Aspergillus section Nigri reveals drivers in fungal speciation.</title>
        <authorList>
            <consortium name="DOE Joint Genome Institute"/>
            <person name="Vesth T.C."/>
            <person name="Nybo J."/>
            <person name="Theobald S."/>
            <person name="Brandl J."/>
            <person name="Frisvad J.C."/>
            <person name="Nielsen K.F."/>
            <person name="Lyhne E.K."/>
            <person name="Kogle M.E."/>
            <person name="Kuo A."/>
            <person name="Riley R."/>
            <person name="Clum A."/>
            <person name="Nolan M."/>
            <person name="Lipzen A."/>
            <person name="Salamov A."/>
            <person name="Henrissat B."/>
            <person name="Wiebenga A."/>
            <person name="De vries R.P."/>
            <person name="Grigoriev I.V."/>
            <person name="Mortensen U.H."/>
            <person name="Andersen M.R."/>
            <person name="Baker S.E."/>
        </authorList>
    </citation>
    <scope>NUCLEOTIDE SEQUENCE [LARGE SCALE GENOMIC DNA]</scope>
    <source>
        <strain evidence="7 8">CBS 101889</strain>
    </source>
</reference>
<dbReference type="EMBL" id="KZ824316">
    <property type="protein sequence ID" value="RAL08363.1"/>
    <property type="molecule type" value="Genomic_DNA"/>
</dbReference>
<dbReference type="STRING" id="1450537.A0A395HLQ8"/>
<dbReference type="Pfam" id="PF00145">
    <property type="entry name" value="DNA_methylase"/>
    <property type="match status" value="2"/>
</dbReference>
<feature type="active site" evidence="5">
    <location>
        <position position="362"/>
    </location>
</feature>
<dbReference type="InterPro" id="IPR018117">
    <property type="entry name" value="C5_DNA_meth_AS"/>
</dbReference>
<keyword evidence="3 5" id="KW-0808">Transferase</keyword>
<evidence type="ECO:0000256" key="1">
    <source>
        <dbReference type="ARBA" id="ARBA00011975"/>
    </source>
</evidence>
<accession>A0A395HLQ8</accession>
<dbReference type="RefSeq" id="XP_025547517.1">
    <property type="nucleotide sequence ID" value="XM_025692092.1"/>
</dbReference>
<dbReference type="GO" id="GO:0044027">
    <property type="term" value="P:negative regulation of gene expression via chromosomal CpG island methylation"/>
    <property type="evidence" value="ECO:0007669"/>
    <property type="project" value="TreeGrafter"/>
</dbReference>
<dbReference type="GO" id="GO:0003677">
    <property type="term" value="F:DNA binding"/>
    <property type="evidence" value="ECO:0007669"/>
    <property type="project" value="TreeGrafter"/>
</dbReference>
<organism evidence="7 8">
    <name type="scientific">Aspergillus homomorphus (strain CBS 101889)</name>
    <dbReference type="NCBI Taxonomy" id="1450537"/>
    <lineage>
        <taxon>Eukaryota</taxon>
        <taxon>Fungi</taxon>
        <taxon>Dikarya</taxon>
        <taxon>Ascomycota</taxon>
        <taxon>Pezizomycotina</taxon>
        <taxon>Eurotiomycetes</taxon>
        <taxon>Eurotiomycetidae</taxon>
        <taxon>Eurotiales</taxon>
        <taxon>Aspergillaceae</taxon>
        <taxon>Aspergillus</taxon>
        <taxon>Aspergillus subgen. Circumdati</taxon>
    </lineage>
</organism>